<evidence type="ECO:0000313" key="1">
    <source>
        <dbReference type="EMBL" id="MBA4615433.1"/>
    </source>
</evidence>
<accession>A0A7C8YDG7</accession>
<protein>
    <submittedName>
        <fullName evidence="1">Uncharacterized protein</fullName>
    </submittedName>
</protein>
<reference evidence="1" key="2">
    <citation type="submission" date="2020-07" db="EMBL/GenBank/DDBJ databases">
        <authorList>
            <person name="Vera ALvarez R."/>
            <person name="Arias-Moreno D.M."/>
            <person name="Jimenez-Jacinto V."/>
            <person name="Jimenez-Bremont J.F."/>
            <person name="Swaminathan K."/>
            <person name="Moose S.P."/>
            <person name="Guerrero-Gonzalez M.L."/>
            <person name="Marino-Ramirez L."/>
            <person name="Landsman D."/>
            <person name="Rodriguez-Kessler M."/>
            <person name="Delgado-Sanchez P."/>
        </authorList>
    </citation>
    <scope>NUCLEOTIDE SEQUENCE</scope>
    <source>
        <tissue evidence="1">Cladode</tissue>
    </source>
</reference>
<dbReference type="AlphaFoldDB" id="A0A7C8YDG7"/>
<reference evidence="1" key="1">
    <citation type="journal article" date="2013" name="J. Plant Res.">
        <title>Effect of fungi and light on seed germination of three Opuntia species from semiarid lands of central Mexico.</title>
        <authorList>
            <person name="Delgado-Sanchez P."/>
            <person name="Jimenez-Bremont J.F."/>
            <person name="Guerrero-Gonzalez Mde L."/>
            <person name="Flores J."/>
        </authorList>
    </citation>
    <scope>NUCLEOTIDE SEQUENCE</scope>
    <source>
        <tissue evidence="1">Cladode</tissue>
    </source>
</reference>
<dbReference type="EMBL" id="GISG01007387">
    <property type="protein sequence ID" value="MBA4615433.1"/>
    <property type="molecule type" value="Transcribed_RNA"/>
</dbReference>
<organism evidence="1">
    <name type="scientific">Opuntia streptacantha</name>
    <name type="common">Prickly pear cactus</name>
    <name type="synonym">Opuntia cardona</name>
    <dbReference type="NCBI Taxonomy" id="393608"/>
    <lineage>
        <taxon>Eukaryota</taxon>
        <taxon>Viridiplantae</taxon>
        <taxon>Streptophyta</taxon>
        <taxon>Embryophyta</taxon>
        <taxon>Tracheophyta</taxon>
        <taxon>Spermatophyta</taxon>
        <taxon>Magnoliopsida</taxon>
        <taxon>eudicotyledons</taxon>
        <taxon>Gunneridae</taxon>
        <taxon>Pentapetalae</taxon>
        <taxon>Caryophyllales</taxon>
        <taxon>Cactineae</taxon>
        <taxon>Cactaceae</taxon>
        <taxon>Opuntioideae</taxon>
        <taxon>Opuntia</taxon>
    </lineage>
</organism>
<name>A0A7C8YDG7_OPUST</name>
<proteinExistence type="predicted"/>
<sequence>MVLFIVAKLTWISGGRPLNSSGGGGFASFGWFCFGGWGKPSLKAKRNRGVMVVALRAEQWGSSFNGFLQVKEGRGDKMLERGSVKWVWGELLPLLIHSYLGHFEL</sequence>